<reference evidence="8" key="1">
    <citation type="submission" date="2009-07" db="EMBL/GenBank/DDBJ databases">
        <authorList>
            <person name="Weinstock G."/>
            <person name="Sodergren E."/>
            <person name="Clifton S."/>
            <person name="Fulton L."/>
            <person name="Fulton B."/>
            <person name="Courtney L."/>
            <person name="Fronick C."/>
            <person name="Harrison M."/>
            <person name="Strong C."/>
            <person name="Farmer C."/>
            <person name="Delahaunty K."/>
            <person name="Markovic C."/>
            <person name="Hall O."/>
            <person name="Minx P."/>
            <person name="Tomlinson C."/>
            <person name="Mitreva M."/>
            <person name="Nelson J."/>
            <person name="Hou S."/>
            <person name="Wollam A."/>
            <person name="Pepin K.H."/>
            <person name="Johnson M."/>
            <person name="Bhonagiri V."/>
            <person name="Nash W.E."/>
            <person name="Warren W."/>
            <person name="Chinwalla A."/>
            <person name="Mardis E.R."/>
            <person name="Wilson R.K."/>
        </authorList>
    </citation>
    <scope>NUCLEOTIDE SEQUENCE [LARGE SCALE GENOMIC DNA]</scope>
    <source>
        <strain evidence="8">DSM 14469</strain>
    </source>
</reference>
<organism evidence="8 9">
    <name type="scientific">Marvinbryantia formatexigens DSM 14469</name>
    <dbReference type="NCBI Taxonomy" id="478749"/>
    <lineage>
        <taxon>Bacteria</taxon>
        <taxon>Bacillati</taxon>
        <taxon>Bacillota</taxon>
        <taxon>Clostridia</taxon>
        <taxon>Lachnospirales</taxon>
        <taxon>Lachnospiraceae</taxon>
        <taxon>Marvinbryantia</taxon>
    </lineage>
</organism>
<dbReference type="PRINTS" id="PR00120">
    <property type="entry name" value="HATPASE"/>
</dbReference>
<dbReference type="InterPro" id="IPR023214">
    <property type="entry name" value="HAD_sf"/>
</dbReference>
<dbReference type="InterPro" id="IPR044492">
    <property type="entry name" value="P_typ_ATPase_HD_dom"/>
</dbReference>
<keyword evidence="4 6" id="KW-1133">Transmembrane helix</keyword>
<dbReference type="STRING" id="168384.SAMN05660368_02243"/>
<feature type="transmembrane region" description="Helical" evidence="6">
    <location>
        <begin position="748"/>
        <end position="771"/>
    </location>
</feature>
<feature type="transmembrane region" description="Helical" evidence="6">
    <location>
        <begin position="243"/>
        <end position="269"/>
    </location>
</feature>
<evidence type="ECO:0000256" key="4">
    <source>
        <dbReference type="ARBA" id="ARBA00022989"/>
    </source>
</evidence>
<feature type="transmembrane region" description="Helical" evidence="6">
    <location>
        <begin position="658"/>
        <end position="677"/>
    </location>
</feature>
<dbReference type="InterPro" id="IPR018303">
    <property type="entry name" value="ATPase_P-typ_P_site"/>
</dbReference>
<dbReference type="InterPro" id="IPR008250">
    <property type="entry name" value="ATPase_P-typ_transduc_dom_A_sf"/>
</dbReference>
<evidence type="ECO:0000313" key="8">
    <source>
        <dbReference type="EMBL" id="EET62456.1"/>
    </source>
</evidence>
<dbReference type="SFLD" id="SFLDF00027">
    <property type="entry name" value="p-type_atpase"/>
    <property type="match status" value="1"/>
</dbReference>
<dbReference type="Proteomes" id="UP000005561">
    <property type="component" value="Unassembled WGS sequence"/>
</dbReference>
<accession>C6LA49</accession>
<dbReference type="NCBIfam" id="TIGR01494">
    <property type="entry name" value="ATPase_P-type"/>
    <property type="match status" value="2"/>
</dbReference>
<evidence type="ECO:0000256" key="2">
    <source>
        <dbReference type="ARBA" id="ARBA00022692"/>
    </source>
</evidence>
<evidence type="ECO:0000313" key="9">
    <source>
        <dbReference type="Proteomes" id="UP000005561"/>
    </source>
</evidence>
<dbReference type="RefSeq" id="WP_006860291.1">
    <property type="nucleotide sequence ID" value="NZ_ACCL02000002.1"/>
</dbReference>
<dbReference type="InterPro" id="IPR001757">
    <property type="entry name" value="P_typ_ATPase"/>
</dbReference>
<dbReference type="eggNOG" id="COG0474">
    <property type="taxonomic scope" value="Bacteria"/>
</dbReference>
<evidence type="ECO:0000256" key="6">
    <source>
        <dbReference type="SAM" id="Phobius"/>
    </source>
</evidence>
<protein>
    <recommendedName>
        <fullName evidence="7">P-type ATPase A domain-containing protein</fullName>
    </recommendedName>
</protein>
<feature type="transmembrane region" description="Helical" evidence="6">
    <location>
        <begin position="213"/>
        <end position="231"/>
    </location>
</feature>
<dbReference type="SFLD" id="SFLDS00003">
    <property type="entry name" value="Haloacid_Dehalogenase"/>
    <property type="match status" value="1"/>
</dbReference>
<proteinExistence type="predicted"/>
<comment type="subcellular location">
    <subcellularLocation>
        <location evidence="1">Membrane</location>
        <topology evidence="1">Multi-pass membrane protein</topology>
    </subcellularLocation>
</comment>
<feature type="transmembrane region" description="Helical" evidence="6">
    <location>
        <begin position="618"/>
        <end position="638"/>
    </location>
</feature>
<dbReference type="GO" id="GO:0016020">
    <property type="term" value="C:membrane"/>
    <property type="evidence" value="ECO:0007669"/>
    <property type="project" value="UniProtKB-SubCell"/>
</dbReference>
<dbReference type="Pfam" id="PF00122">
    <property type="entry name" value="E1-E2_ATPase"/>
    <property type="match status" value="1"/>
</dbReference>
<dbReference type="PRINTS" id="PR00119">
    <property type="entry name" value="CATATPASE"/>
</dbReference>
<dbReference type="EMBL" id="ACCL02000002">
    <property type="protein sequence ID" value="EET62456.1"/>
    <property type="molecule type" value="Genomic_DNA"/>
</dbReference>
<evidence type="ECO:0000259" key="7">
    <source>
        <dbReference type="Pfam" id="PF00122"/>
    </source>
</evidence>
<evidence type="ECO:0000256" key="3">
    <source>
        <dbReference type="ARBA" id="ARBA00022967"/>
    </source>
</evidence>
<feature type="transmembrane region" description="Helical" evidence="6">
    <location>
        <begin position="719"/>
        <end position="742"/>
    </location>
</feature>
<keyword evidence="9" id="KW-1185">Reference proteome</keyword>
<feature type="transmembrane region" description="Helical" evidence="6">
    <location>
        <begin position="592"/>
        <end position="612"/>
    </location>
</feature>
<dbReference type="InterPro" id="IPR023298">
    <property type="entry name" value="ATPase_P-typ_TM_dom_sf"/>
</dbReference>
<dbReference type="Gene3D" id="1.20.1110.10">
    <property type="entry name" value="Calcium-transporting ATPase, transmembrane domain"/>
    <property type="match status" value="1"/>
</dbReference>
<dbReference type="AlphaFoldDB" id="C6LA49"/>
<dbReference type="Gene3D" id="2.70.150.10">
    <property type="entry name" value="Calcium-transporting ATPase, cytoplasmic transduction domain A"/>
    <property type="match status" value="1"/>
</dbReference>
<dbReference type="SUPFAM" id="SSF81653">
    <property type="entry name" value="Calcium ATPase, transduction domain A"/>
    <property type="match status" value="1"/>
</dbReference>
<dbReference type="SFLD" id="SFLDG00002">
    <property type="entry name" value="C1.7:_P-type_atpase_like"/>
    <property type="match status" value="1"/>
</dbReference>
<dbReference type="InterPro" id="IPR059000">
    <property type="entry name" value="ATPase_P-type_domA"/>
</dbReference>
<dbReference type="GO" id="GO:0016887">
    <property type="term" value="F:ATP hydrolysis activity"/>
    <property type="evidence" value="ECO:0007669"/>
    <property type="project" value="InterPro"/>
</dbReference>
<dbReference type="PANTHER" id="PTHR42861">
    <property type="entry name" value="CALCIUM-TRANSPORTING ATPASE"/>
    <property type="match status" value="1"/>
</dbReference>
<dbReference type="Pfam" id="PF00702">
    <property type="entry name" value="Hydrolase"/>
    <property type="match status" value="1"/>
</dbReference>
<dbReference type="OrthoDB" id="9760364at2"/>
<feature type="transmembrane region" description="Helical" evidence="6">
    <location>
        <begin position="689"/>
        <end position="707"/>
    </location>
</feature>
<dbReference type="SUPFAM" id="SSF81665">
    <property type="entry name" value="Calcium ATPase, transmembrane domain M"/>
    <property type="match status" value="1"/>
</dbReference>
<dbReference type="Gene3D" id="3.40.1110.10">
    <property type="entry name" value="Calcium-transporting ATPase, cytoplasmic domain N"/>
    <property type="match status" value="1"/>
</dbReference>
<gene>
    <name evidence="8" type="ORF">BRYFOR_05491</name>
</gene>
<comment type="caution">
    <text evidence="8">The sequence shown here is derived from an EMBL/GenBank/DDBJ whole genome shotgun (WGS) entry which is preliminary data.</text>
</comment>
<feature type="domain" description="P-type ATPase A" evidence="7">
    <location>
        <begin position="97"/>
        <end position="194"/>
    </location>
</feature>
<keyword evidence="5 6" id="KW-0472">Membrane</keyword>
<keyword evidence="2 6" id="KW-0812">Transmembrane</keyword>
<evidence type="ECO:0000256" key="5">
    <source>
        <dbReference type="ARBA" id="ARBA00023136"/>
    </source>
</evidence>
<keyword evidence="3" id="KW-1278">Translocase</keyword>
<dbReference type="InterPro" id="IPR036412">
    <property type="entry name" value="HAD-like_sf"/>
</dbReference>
<dbReference type="Gene3D" id="3.40.50.1000">
    <property type="entry name" value="HAD superfamily/HAD-like"/>
    <property type="match status" value="1"/>
</dbReference>
<dbReference type="GO" id="GO:0005524">
    <property type="term" value="F:ATP binding"/>
    <property type="evidence" value="ECO:0007669"/>
    <property type="project" value="InterPro"/>
</dbReference>
<feature type="transmembrane region" description="Helical" evidence="6">
    <location>
        <begin position="69"/>
        <end position="86"/>
    </location>
</feature>
<dbReference type="PROSITE" id="PS00154">
    <property type="entry name" value="ATPASE_E1_E2"/>
    <property type="match status" value="1"/>
</dbReference>
<name>C6LA49_9FIRM</name>
<dbReference type="InterPro" id="IPR023299">
    <property type="entry name" value="ATPase_P-typ_cyto_dom_N"/>
</dbReference>
<evidence type="ECO:0000256" key="1">
    <source>
        <dbReference type="ARBA" id="ARBA00004141"/>
    </source>
</evidence>
<feature type="transmembrane region" description="Helical" evidence="6">
    <location>
        <begin position="42"/>
        <end position="63"/>
    </location>
</feature>
<dbReference type="SUPFAM" id="SSF56784">
    <property type="entry name" value="HAD-like"/>
    <property type="match status" value="1"/>
</dbReference>
<sequence length="792" mass="86948">MNKWNYHGLSVAEVEDRVSLGRSNKSDTSASKSKKDIVKEHTLTYFNFLNLFLAILVACTGQFKNMTFMFIILINTAIGIVQEFRVKKLIDKISVMTVTQTDVIRDGELQKVAVEDVVMDDIIVVENGNQICADCTVLESDGIEVNESMLTGESKPVKKKPGDTLMSGSYLVAGSGVAKVFHVGEDNYAVSLAKKARVKKRASSEMQETIKKIIKIDGVLLIPVGILLYLSQSSVEGITTGDAVVNTVAGVIGMIPEGLVLLTSISFVLGVGRLARKKALVQEMESIEALARVNVLCLDKTGTITTGDLDVVEVVPQSDTPPERIEKIMGEFSYIFDDVNSTQEALKKRFPQSKEWKTEAKIPFSSDRKYRAAAFEGQGAFVLGAPEFLQSENMELLEKVNQYSAEGLRVLLLGSCKIDAEESVAKEVSPLALIIISDQIRPEAADTFAYFKEQEVAIKVISGDNPVTVSNIAVKAGLEGAEHYIDARNLPEEFGELCMEVEKYTVFGRVKPEQKQNIIKAFQANKNVVGMVGDGVNDVLALKDADCGIAMAAGSDAAKQVAHIVLLDSNFASMVNIVGEGRTIISNIERVSALYLTKTIYSILLCVIFILLQEPYPFIPIQLSWISGTAIGVPSFLLTLEQNQQAVSRGFLRQVLRISLPAALTMVITIVMTQLMSGFWNGDEMMTSTYNLVLGGVISMIVVYRVCQPMNHFHRLLCTVLPVVFLAGVLIAPGFLSVYSLMRWESLLLIPMTCMAIMLDIGFTKAICWCYDMVGKLKQKRFRARQPQTPAA</sequence>